<keyword evidence="2" id="KW-1185">Reference proteome</keyword>
<gene>
    <name evidence="1" type="ORF">PXEA_LOCUS20978</name>
</gene>
<dbReference type="EMBL" id="CAAALY010087921">
    <property type="protein sequence ID" value="VEL27538.1"/>
    <property type="molecule type" value="Genomic_DNA"/>
</dbReference>
<dbReference type="OrthoDB" id="6375767at2759"/>
<comment type="caution">
    <text evidence="1">The sequence shown here is derived from an EMBL/GenBank/DDBJ whole genome shotgun (WGS) entry which is preliminary data.</text>
</comment>
<dbReference type="AlphaFoldDB" id="A0A448X3R3"/>
<dbReference type="Proteomes" id="UP000784294">
    <property type="component" value="Unassembled WGS sequence"/>
</dbReference>
<sequence length="78" mass="8528">MELILLSESTAPKAMVDDEDVFFIVSSKALFVYVGGKCSKDEKRNALSRAHVSMPFCLLCVLPLVLLPISPPAPPPRQ</sequence>
<dbReference type="InterPro" id="IPR036180">
    <property type="entry name" value="Gelsolin-like_dom_sf"/>
</dbReference>
<evidence type="ECO:0000313" key="2">
    <source>
        <dbReference type="Proteomes" id="UP000784294"/>
    </source>
</evidence>
<evidence type="ECO:0000313" key="1">
    <source>
        <dbReference type="EMBL" id="VEL27538.1"/>
    </source>
</evidence>
<organism evidence="1 2">
    <name type="scientific">Protopolystoma xenopodis</name>
    <dbReference type="NCBI Taxonomy" id="117903"/>
    <lineage>
        <taxon>Eukaryota</taxon>
        <taxon>Metazoa</taxon>
        <taxon>Spiralia</taxon>
        <taxon>Lophotrochozoa</taxon>
        <taxon>Platyhelminthes</taxon>
        <taxon>Monogenea</taxon>
        <taxon>Polyopisthocotylea</taxon>
        <taxon>Polystomatidea</taxon>
        <taxon>Polystomatidae</taxon>
        <taxon>Protopolystoma</taxon>
    </lineage>
</organism>
<proteinExistence type="predicted"/>
<name>A0A448X3R3_9PLAT</name>
<protein>
    <recommendedName>
        <fullName evidence="3">Gelsolin-like domain-containing protein</fullName>
    </recommendedName>
</protein>
<evidence type="ECO:0008006" key="3">
    <source>
        <dbReference type="Google" id="ProtNLM"/>
    </source>
</evidence>
<dbReference type="SUPFAM" id="SSF82754">
    <property type="entry name" value="C-terminal, gelsolin-like domain of Sec23/24"/>
    <property type="match status" value="1"/>
</dbReference>
<reference evidence="1" key="1">
    <citation type="submission" date="2018-11" db="EMBL/GenBank/DDBJ databases">
        <authorList>
            <consortium name="Pathogen Informatics"/>
        </authorList>
    </citation>
    <scope>NUCLEOTIDE SEQUENCE</scope>
</reference>
<accession>A0A448X3R3</accession>